<proteinExistence type="predicted"/>
<keyword evidence="2" id="KW-1185">Reference proteome</keyword>
<evidence type="ECO:0000313" key="2">
    <source>
        <dbReference type="Proteomes" id="UP000708208"/>
    </source>
</evidence>
<dbReference type="Proteomes" id="UP000708208">
    <property type="component" value="Unassembled WGS sequence"/>
</dbReference>
<gene>
    <name evidence="1" type="ORF">AFUS01_LOCUS16233</name>
</gene>
<sequence>MRLQEVQKLNEKIDKVHIYNLLGFSKEICSAVLAPQTTPEITHFNKNCKRSRESQGDYCKTNSKSGKVNLFHKGIKSEQRSLKAKSRN</sequence>
<dbReference type="EMBL" id="CAJVCH010147980">
    <property type="protein sequence ID" value="CAG7727388.1"/>
    <property type="molecule type" value="Genomic_DNA"/>
</dbReference>
<name>A0A8J2JTY0_9HEXA</name>
<evidence type="ECO:0000313" key="1">
    <source>
        <dbReference type="EMBL" id="CAG7727388.1"/>
    </source>
</evidence>
<reference evidence="1" key="1">
    <citation type="submission" date="2021-06" db="EMBL/GenBank/DDBJ databases">
        <authorList>
            <person name="Hodson N. C."/>
            <person name="Mongue J. A."/>
            <person name="Jaron S. K."/>
        </authorList>
    </citation>
    <scope>NUCLEOTIDE SEQUENCE</scope>
</reference>
<accession>A0A8J2JTY0</accession>
<dbReference type="AlphaFoldDB" id="A0A8J2JTY0"/>
<comment type="caution">
    <text evidence="1">The sequence shown here is derived from an EMBL/GenBank/DDBJ whole genome shotgun (WGS) entry which is preliminary data.</text>
</comment>
<protein>
    <submittedName>
        <fullName evidence="1">Uncharacterized protein</fullName>
    </submittedName>
</protein>
<organism evidence="1 2">
    <name type="scientific">Allacma fusca</name>
    <dbReference type="NCBI Taxonomy" id="39272"/>
    <lineage>
        <taxon>Eukaryota</taxon>
        <taxon>Metazoa</taxon>
        <taxon>Ecdysozoa</taxon>
        <taxon>Arthropoda</taxon>
        <taxon>Hexapoda</taxon>
        <taxon>Collembola</taxon>
        <taxon>Symphypleona</taxon>
        <taxon>Sminthuridae</taxon>
        <taxon>Allacma</taxon>
    </lineage>
</organism>